<dbReference type="InParanoid" id="G7E8I4"/>
<evidence type="ECO:0000259" key="5">
    <source>
        <dbReference type="Pfam" id="PF00551"/>
    </source>
</evidence>
<sequence>TLLERSMRPSASLKRLVSFFGSDHFSCRTFEHLWRARNELGVSLHCVGPPAHLPRGNIEPVATPLEQLAQARELQYESVRASDLPSWKPPYERQVDDVLVTASYGGMIPRGLLDRYAEHHCLNVHPSLLPVWRGSAPIERAIATGKLDTGVTVQTLSPDAFDRGLILASEAHTLEDGAMYAVARDQLANIGGDLLVRVLQQLFAGKLTSREQDNHKATIARKLRHQDSRIDFASHSASQIMQHHRAFSHRHPIWTTYLDRNLVLLKLDVDANGHVGSPGSARWDDGRQSVRIETIQGDLLVSELQLTGGKPQGARSWWRGHAISRGHKSLIFGT</sequence>
<comment type="similarity">
    <text evidence="1">Belongs to the Fmt family.</text>
</comment>
<name>G7E8I4_MIXOS</name>
<feature type="domain" description="Formyl transferase C-terminal" evidence="6">
    <location>
        <begin position="222"/>
        <end position="321"/>
    </location>
</feature>
<keyword evidence="4" id="KW-0648">Protein biosynthesis</keyword>
<evidence type="ECO:0000256" key="1">
    <source>
        <dbReference type="ARBA" id="ARBA00010699"/>
    </source>
</evidence>
<dbReference type="EMBL" id="BABT02000216">
    <property type="protein sequence ID" value="GAA99144.1"/>
    <property type="molecule type" value="Genomic_DNA"/>
</dbReference>
<dbReference type="SUPFAM" id="SSF53328">
    <property type="entry name" value="Formyltransferase"/>
    <property type="match status" value="1"/>
</dbReference>
<dbReference type="OrthoDB" id="10268103at2759"/>
<keyword evidence="3" id="KW-0808">Transferase</keyword>
<dbReference type="InterPro" id="IPR011034">
    <property type="entry name" value="Formyl_transferase-like_C_sf"/>
</dbReference>
<dbReference type="InterPro" id="IPR041711">
    <property type="entry name" value="Met-tRNA-FMT_N"/>
</dbReference>
<dbReference type="CDD" id="cd08704">
    <property type="entry name" value="Met_tRNA_FMT_C"/>
    <property type="match status" value="1"/>
</dbReference>
<evidence type="ECO:0000313" key="7">
    <source>
        <dbReference type="EMBL" id="GAA99144.1"/>
    </source>
</evidence>
<dbReference type="InterPro" id="IPR005793">
    <property type="entry name" value="Formyl_trans_C"/>
</dbReference>
<evidence type="ECO:0000259" key="6">
    <source>
        <dbReference type="Pfam" id="PF02911"/>
    </source>
</evidence>
<dbReference type="GO" id="GO:0004479">
    <property type="term" value="F:methionyl-tRNA formyltransferase activity"/>
    <property type="evidence" value="ECO:0007669"/>
    <property type="project" value="UniProtKB-EC"/>
</dbReference>
<feature type="non-terminal residue" evidence="7">
    <location>
        <position position="1"/>
    </location>
</feature>
<dbReference type="Pfam" id="PF00551">
    <property type="entry name" value="Formyl_trans_N"/>
    <property type="match status" value="1"/>
</dbReference>
<dbReference type="Gene3D" id="3.40.50.12230">
    <property type="match status" value="1"/>
</dbReference>
<dbReference type="PANTHER" id="PTHR11138">
    <property type="entry name" value="METHIONYL-TRNA FORMYLTRANSFERASE"/>
    <property type="match status" value="1"/>
</dbReference>
<dbReference type="CDD" id="cd08646">
    <property type="entry name" value="FMT_core_Met-tRNA-FMT_N"/>
    <property type="match status" value="1"/>
</dbReference>
<evidence type="ECO:0000256" key="4">
    <source>
        <dbReference type="ARBA" id="ARBA00022917"/>
    </source>
</evidence>
<dbReference type="Pfam" id="PF02911">
    <property type="entry name" value="Formyl_trans_C"/>
    <property type="match status" value="1"/>
</dbReference>
<accession>G7E8I4</accession>
<organism evidence="7 8">
    <name type="scientific">Mixia osmundae (strain CBS 9802 / IAM 14324 / JCM 22182 / KY 12970)</name>
    <dbReference type="NCBI Taxonomy" id="764103"/>
    <lineage>
        <taxon>Eukaryota</taxon>
        <taxon>Fungi</taxon>
        <taxon>Dikarya</taxon>
        <taxon>Basidiomycota</taxon>
        <taxon>Pucciniomycotina</taxon>
        <taxon>Mixiomycetes</taxon>
        <taxon>Mixiales</taxon>
        <taxon>Mixiaceae</taxon>
        <taxon>Mixia</taxon>
    </lineage>
</organism>
<protein>
    <recommendedName>
        <fullName evidence="2">methionyl-tRNA formyltransferase</fullName>
        <ecNumber evidence="2">2.1.2.9</ecNumber>
    </recommendedName>
</protein>
<feature type="domain" description="Formyl transferase N-terminal" evidence="5">
    <location>
        <begin position="96"/>
        <end position="173"/>
    </location>
</feature>
<gene>
    <name evidence="7" type="primary">Mo05835</name>
    <name evidence="7" type="ORF">E5Q_05835</name>
</gene>
<evidence type="ECO:0000256" key="2">
    <source>
        <dbReference type="ARBA" id="ARBA00012261"/>
    </source>
</evidence>
<dbReference type="InterPro" id="IPR002376">
    <property type="entry name" value="Formyl_transf_N"/>
</dbReference>
<dbReference type="AlphaFoldDB" id="G7E8I4"/>
<proteinExistence type="inferred from homology"/>
<reference evidence="7 8" key="2">
    <citation type="journal article" date="2012" name="Open Biol.">
        <title>Characteristics of nucleosomes and linker DNA regions on the genome of the basidiomycete Mixia osmundae revealed by mono- and dinucleosome mapping.</title>
        <authorList>
            <person name="Nishida H."/>
            <person name="Kondo S."/>
            <person name="Matsumoto T."/>
            <person name="Suzuki Y."/>
            <person name="Yoshikawa H."/>
            <person name="Taylor T.D."/>
            <person name="Sugiyama J."/>
        </authorList>
    </citation>
    <scope>NUCLEOTIDE SEQUENCE [LARGE SCALE GENOMIC DNA]</scope>
    <source>
        <strain evidence="8">CBS 9802 / IAM 14324 / JCM 22182 / KY 12970</strain>
    </source>
</reference>
<dbReference type="GO" id="GO:0005739">
    <property type="term" value="C:mitochondrion"/>
    <property type="evidence" value="ECO:0007669"/>
    <property type="project" value="TreeGrafter"/>
</dbReference>
<dbReference type="SUPFAM" id="SSF50486">
    <property type="entry name" value="FMT C-terminal domain-like"/>
    <property type="match status" value="1"/>
</dbReference>
<comment type="caution">
    <text evidence="7">The sequence shown here is derived from an EMBL/GenBank/DDBJ whole genome shotgun (WGS) entry which is preliminary data.</text>
</comment>
<reference evidence="7 8" key="1">
    <citation type="journal article" date="2011" name="J. Gen. Appl. Microbiol.">
        <title>Draft genome sequencing of the enigmatic basidiomycete Mixia osmundae.</title>
        <authorList>
            <person name="Nishida H."/>
            <person name="Nagatsuka Y."/>
            <person name="Sugiyama J."/>
        </authorList>
    </citation>
    <scope>NUCLEOTIDE SEQUENCE [LARGE SCALE GENOMIC DNA]</scope>
    <source>
        <strain evidence="8">CBS 9802 / IAM 14324 / JCM 22182 / KY 12970</strain>
    </source>
</reference>
<dbReference type="InterPro" id="IPR044135">
    <property type="entry name" value="Met-tRNA-FMT_C"/>
</dbReference>
<keyword evidence="8" id="KW-1185">Reference proteome</keyword>
<evidence type="ECO:0000313" key="8">
    <source>
        <dbReference type="Proteomes" id="UP000009131"/>
    </source>
</evidence>
<dbReference type="Proteomes" id="UP000009131">
    <property type="component" value="Unassembled WGS sequence"/>
</dbReference>
<dbReference type="InterPro" id="IPR036477">
    <property type="entry name" value="Formyl_transf_N_sf"/>
</dbReference>
<dbReference type="FunCoup" id="G7E8I4">
    <property type="interactions" value="204"/>
</dbReference>
<dbReference type="eggNOG" id="KOG3082">
    <property type="taxonomic scope" value="Eukaryota"/>
</dbReference>
<dbReference type="STRING" id="764103.G7E8I4"/>
<dbReference type="EC" id="2.1.2.9" evidence="2"/>
<dbReference type="HOGENOM" id="CLU_033347_0_3_1"/>
<dbReference type="PANTHER" id="PTHR11138:SF5">
    <property type="entry name" value="METHIONYL-TRNA FORMYLTRANSFERASE, MITOCHONDRIAL"/>
    <property type="match status" value="1"/>
</dbReference>
<evidence type="ECO:0000256" key="3">
    <source>
        <dbReference type="ARBA" id="ARBA00022679"/>
    </source>
</evidence>